<protein>
    <submittedName>
        <fullName evidence="8">Ni/Fe-hydrogenase cytochrome b subunit</fullName>
    </submittedName>
</protein>
<evidence type="ECO:0000313" key="8">
    <source>
        <dbReference type="EMBL" id="BDG03178.1"/>
    </source>
</evidence>
<keyword evidence="6 7" id="KW-0472">Membrane</keyword>
<accession>A0ABN6MUN3</accession>
<dbReference type="Pfam" id="PF03916">
    <property type="entry name" value="NrfD"/>
    <property type="match status" value="1"/>
</dbReference>
<organism evidence="8 9">
    <name type="scientific">Anaeromyxobacter oryzae</name>
    <dbReference type="NCBI Taxonomy" id="2918170"/>
    <lineage>
        <taxon>Bacteria</taxon>
        <taxon>Pseudomonadati</taxon>
        <taxon>Myxococcota</taxon>
        <taxon>Myxococcia</taxon>
        <taxon>Myxococcales</taxon>
        <taxon>Cystobacterineae</taxon>
        <taxon>Anaeromyxobacteraceae</taxon>
        <taxon>Anaeromyxobacter</taxon>
    </lineage>
</organism>
<feature type="transmembrane region" description="Helical" evidence="7">
    <location>
        <begin position="176"/>
        <end position="195"/>
    </location>
</feature>
<proteinExistence type="inferred from homology"/>
<evidence type="ECO:0000256" key="3">
    <source>
        <dbReference type="ARBA" id="ARBA00022475"/>
    </source>
</evidence>
<feature type="transmembrane region" description="Helical" evidence="7">
    <location>
        <begin position="254"/>
        <end position="275"/>
    </location>
</feature>
<evidence type="ECO:0000256" key="2">
    <source>
        <dbReference type="ARBA" id="ARBA00008929"/>
    </source>
</evidence>
<feature type="transmembrane region" description="Helical" evidence="7">
    <location>
        <begin position="287"/>
        <end position="306"/>
    </location>
</feature>
<feature type="transmembrane region" description="Helical" evidence="7">
    <location>
        <begin position="58"/>
        <end position="80"/>
    </location>
</feature>
<dbReference type="RefSeq" id="WP_248360950.1">
    <property type="nucleotide sequence ID" value="NZ_AP025591.1"/>
</dbReference>
<keyword evidence="9" id="KW-1185">Reference proteome</keyword>
<feature type="transmembrane region" description="Helical" evidence="7">
    <location>
        <begin position="131"/>
        <end position="155"/>
    </location>
</feature>
<gene>
    <name evidence="8" type="primary">hybB_1</name>
    <name evidence="8" type="ORF">AMOR_21740</name>
</gene>
<evidence type="ECO:0000256" key="4">
    <source>
        <dbReference type="ARBA" id="ARBA00022692"/>
    </source>
</evidence>
<dbReference type="InterPro" id="IPR005614">
    <property type="entry name" value="NrfD-like"/>
</dbReference>
<name>A0ABN6MUN3_9BACT</name>
<comment type="subcellular location">
    <subcellularLocation>
        <location evidence="1">Cell membrane</location>
        <topology evidence="1">Multi-pass membrane protein</topology>
    </subcellularLocation>
</comment>
<evidence type="ECO:0000313" key="9">
    <source>
        <dbReference type="Proteomes" id="UP001162891"/>
    </source>
</evidence>
<feature type="transmembrane region" description="Helical" evidence="7">
    <location>
        <begin position="215"/>
        <end position="242"/>
    </location>
</feature>
<evidence type="ECO:0000256" key="1">
    <source>
        <dbReference type="ARBA" id="ARBA00004651"/>
    </source>
</evidence>
<sequence length="403" mass="43273">MTQTSERPLGGTMLTRGGKFVLFLAALGFAFVAVRLVTGLGAVTALNDGYPWGLWKPLNVVTFTGVGAGALGLALVTYVANRGRHHPLVRSAVLTGAIAYTLAGFSVLVDLGRWWTVWALFVPPWWNLSSVLLEVALCVMAYCAVLWIEVVPALLERWQARPAGALRRIADRALPFFRAAFPFVVALAIVLPFMHQSSLGSLFLATPTKLHPLWYSGWLPALFLDSCLVMGFGAVIVVDTLTHLAYRRTRDTRLLATLSVVLAALALVFVALRLADVAASGAIVSVRGWRGVLFLVEMGLFAYPAIRLLGRRYREDEGRLFWAAELAVLGGALYRFDTYLAAFTPGAGWTYFPSVGELLFSVGLGAAGVAMYVAVARALPILSGVRGAPITAPPPGSAVRVSA</sequence>
<reference evidence="9" key="1">
    <citation type="journal article" date="2022" name="Int. J. Syst. Evol. Microbiol.">
        <title>Anaeromyxobacter oryzae sp. nov., Anaeromyxobacter diazotrophicus sp. nov. and Anaeromyxobacter paludicola sp. nov., isolated from paddy soils.</title>
        <authorList>
            <person name="Itoh H."/>
            <person name="Xu Z."/>
            <person name="Mise K."/>
            <person name="Masuda Y."/>
            <person name="Ushijima N."/>
            <person name="Hayakawa C."/>
            <person name="Shiratori Y."/>
            <person name="Senoo K."/>
        </authorList>
    </citation>
    <scope>NUCLEOTIDE SEQUENCE [LARGE SCALE GENOMIC DNA]</scope>
    <source>
        <strain evidence="9">Red232</strain>
    </source>
</reference>
<dbReference type="EMBL" id="AP025591">
    <property type="protein sequence ID" value="BDG03178.1"/>
    <property type="molecule type" value="Genomic_DNA"/>
</dbReference>
<feature type="transmembrane region" description="Helical" evidence="7">
    <location>
        <begin position="20"/>
        <end position="46"/>
    </location>
</feature>
<keyword evidence="5 7" id="KW-1133">Transmembrane helix</keyword>
<feature type="transmembrane region" description="Helical" evidence="7">
    <location>
        <begin position="92"/>
        <end position="111"/>
    </location>
</feature>
<dbReference type="PANTHER" id="PTHR30074:SF4">
    <property type="entry name" value="NI_FE-HYDROGENASE 2 B-TYPE CYTOCHROME SUBUNIT-RELATED"/>
    <property type="match status" value="1"/>
</dbReference>
<comment type="similarity">
    <text evidence="2">Belongs to the NrfD family.</text>
</comment>
<dbReference type="InterPro" id="IPR051817">
    <property type="entry name" value="FDH_cytochrome_b556_subunit"/>
</dbReference>
<evidence type="ECO:0000256" key="6">
    <source>
        <dbReference type="ARBA" id="ARBA00023136"/>
    </source>
</evidence>
<keyword evidence="3" id="KW-1003">Cell membrane</keyword>
<feature type="transmembrane region" description="Helical" evidence="7">
    <location>
        <begin position="318"/>
        <end position="336"/>
    </location>
</feature>
<dbReference type="PANTHER" id="PTHR30074">
    <property type="entry name" value="FORMATE DEHYDROGENASE, NITRATE-INDUCIBLE, CYTOCHROME B556 FDN SUBUNIT"/>
    <property type="match status" value="1"/>
</dbReference>
<feature type="transmembrane region" description="Helical" evidence="7">
    <location>
        <begin position="358"/>
        <end position="379"/>
    </location>
</feature>
<dbReference type="Gene3D" id="1.20.1630.10">
    <property type="entry name" value="Formate dehydrogenase/DMSO reductase domain"/>
    <property type="match status" value="1"/>
</dbReference>
<evidence type="ECO:0000256" key="5">
    <source>
        <dbReference type="ARBA" id="ARBA00022989"/>
    </source>
</evidence>
<keyword evidence="4 7" id="KW-0812">Transmembrane</keyword>
<dbReference type="Proteomes" id="UP001162891">
    <property type="component" value="Chromosome"/>
</dbReference>
<evidence type="ECO:0000256" key="7">
    <source>
        <dbReference type="SAM" id="Phobius"/>
    </source>
</evidence>